<dbReference type="AlphaFoldDB" id="A0A0V1B4U6"/>
<feature type="region of interest" description="Disordered" evidence="9">
    <location>
        <begin position="146"/>
        <end position="187"/>
    </location>
</feature>
<evidence type="ECO:0000256" key="6">
    <source>
        <dbReference type="ARBA" id="ARBA00023128"/>
    </source>
</evidence>
<evidence type="ECO:0000259" key="10">
    <source>
        <dbReference type="Pfam" id="PF06747"/>
    </source>
</evidence>
<comment type="subcellular location">
    <subcellularLocation>
        <location evidence="1">Mitochondrion</location>
    </subcellularLocation>
</comment>
<dbReference type="InterPro" id="IPR010625">
    <property type="entry name" value="CHCH"/>
</dbReference>
<evidence type="ECO:0000256" key="4">
    <source>
        <dbReference type="ARBA" id="ARBA00023002"/>
    </source>
</evidence>
<name>A0A0V1B4U6_TRISP</name>
<evidence type="ECO:0000313" key="11">
    <source>
        <dbReference type="EMBL" id="KRY31999.1"/>
    </source>
</evidence>
<evidence type="ECO:0000256" key="8">
    <source>
        <dbReference type="ARBA" id="ARBA00023284"/>
    </source>
</evidence>
<keyword evidence="12" id="KW-1185">Reference proteome</keyword>
<feature type="compositionally biased region" description="Polar residues" evidence="9">
    <location>
        <begin position="148"/>
        <end position="171"/>
    </location>
</feature>
<keyword evidence="6" id="KW-0496">Mitochondrion</keyword>
<evidence type="ECO:0000256" key="3">
    <source>
        <dbReference type="ARBA" id="ARBA00022927"/>
    </source>
</evidence>
<sequence length="187" mass="21000">MTEEKCFGEYLYPVHIFDYSEICIYKSLIFLPGKDKVIFVTKEQQAVPLHPDVQALSISLDDDERGPVLANGEINWNCPCLGGMVAGPCGYDFRQAFGCFHKSTADPRGSDCMEQFSQLNECLSKYPNLYGGYDSDENEDTMNFAGEKSNSNTFSADENTVEDQQLSNENQLMLPKLSSEATNQRKE</sequence>
<keyword evidence="7" id="KW-1015">Disulfide bond</keyword>
<dbReference type="EMBL" id="JYDH01000107">
    <property type="protein sequence ID" value="KRY31999.1"/>
    <property type="molecule type" value="Genomic_DNA"/>
</dbReference>
<dbReference type="PANTHER" id="PTHR21622:SF0">
    <property type="entry name" value="COILED-COIL-HELIX-COILED-COIL-HELIX DOMAIN CONTAINING 4"/>
    <property type="match status" value="1"/>
</dbReference>
<evidence type="ECO:0000256" key="9">
    <source>
        <dbReference type="SAM" id="MobiDB-lite"/>
    </source>
</evidence>
<evidence type="ECO:0000313" key="12">
    <source>
        <dbReference type="Proteomes" id="UP000054776"/>
    </source>
</evidence>
<proteinExistence type="predicted"/>
<dbReference type="Proteomes" id="UP000054776">
    <property type="component" value="Unassembled WGS sequence"/>
</dbReference>
<reference evidence="11 12" key="1">
    <citation type="submission" date="2015-01" db="EMBL/GenBank/DDBJ databases">
        <title>Evolution of Trichinella species and genotypes.</title>
        <authorList>
            <person name="Korhonen P.K."/>
            <person name="Edoardo P."/>
            <person name="Giuseppe L.R."/>
            <person name="Gasser R.B."/>
        </authorList>
    </citation>
    <scope>NUCLEOTIDE SEQUENCE [LARGE SCALE GENOMIC DNA]</scope>
    <source>
        <strain evidence="11">ISS3</strain>
    </source>
</reference>
<evidence type="ECO:0000256" key="1">
    <source>
        <dbReference type="ARBA" id="ARBA00004173"/>
    </source>
</evidence>
<dbReference type="FunCoup" id="A0A0V1B4U6">
    <property type="interactions" value="88"/>
</dbReference>
<evidence type="ECO:0000256" key="2">
    <source>
        <dbReference type="ARBA" id="ARBA00022448"/>
    </source>
</evidence>
<evidence type="ECO:0000256" key="7">
    <source>
        <dbReference type="ARBA" id="ARBA00023157"/>
    </source>
</evidence>
<protein>
    <submittedName>
        <fullName evidence="11">Mitochondrial intermembrane space import and assembly protein 40</fullName>
    </submittedName>
</protein>
<dbReference type="OrthoDB" id="7481291at2759"/>
<keyword evidence="4" id="KW-0560">Oxidoreductase</keyword>
<dbReference type="GO" id="GO:0005758">
    <property type="term" value="C:mitochondrial intermembrane space"/>
    <property type="evidence" value="ECO:0007669"/>
    <property type="project" value="TreeGrafter"/>
</dbReference>
<dbReference type="PROSITE" id="PS51808">
    <property type="entry name" value="CHCH"/>
    <property type="match status" value="1"/>
</dbReference>
<dbReference type="Pfam" id="PF06747">
    <property type="entry name" value="CHCH"/>
    <property type="match status" value="1"/>
</dbReference>
<accession>A0A0V1B4U6</accession>
<comment type="caution">
    <text evidence="11">The sequence shown here is derived from an EMBL/GenBank/DDBJ whole genome shotgun (WGS) entry which is preliminary data.</text>
</comment>
<keyword evidence="2" id="KW-0813">Transport</keyword>
<dbReference type="PANTHER" id="PTHR21622">
    <property type="entry name" value="COILED-COIL-HELIX-COILED-COIL-HELIX DOMAIN CONTAINING 4"/>
    <property type="match status" value="1"/>
</dbReference>
<keyword evidence="5" id="KW-0811">Translocation</keyword>
<dbReference type="InParanoid" id="A0A0V1B4U6"/>
<keyword evidence="3" id="KW-0653">Protein transport</keyword>
<dbReference type="GO" id="GO:0045041">
    <property type="term" value="P:protein import into mitochondrial intermembrane space"/>
    <property type="evidence" value="ECO:0007669"/>
    <property type="project" value="InterPro"/>
</dbReference>
<feature type="domain" description="CHCH" evidence="10">
    <location>
        <begin position="89"/>
        <end position="122"/>
    </location>
</feature>
<dbReference type="GO" id="GO:0015035">
    <property type="term" value="F:protein-disulfide reductase activity"/>
    <property type="evidence" value="ECO:0007669"/>
    <property type="project" value="InterPro"/>
</dbReference>
<evidence type="ECO:0000256" key="5">
    <source>
        <dbReference type="ARBA" id="ARBA00023010"/>
    </source>
</evidence>
<dbReference type="Gene3D" id="1.10.287.2900">
    <property type="match status" value="1"/>
</dbReference>
<dbReference type="STRING" id="6334.A0A0V1B4U6"/>
<keyword evidence="8" id="KW-0676">Redox-active center</keyword>
<dbReference type="InterPro" id="IPR039289">
    <property type="entry name" value="CHCHD4"/>
</dbReference>
<organism evidence="11 12">
    <name type="scientific">Trichinella spiralis</name>
    <name type="common">Trichina worm</name>
    <dbReference type="NCBI Taxonomy" id="6334"/>
    <lineage>
        <taxon>Eukaryota</taxon>
        <taxon>Metazoa</taxon>
        <taxon>Ecdysozoa</taxon>
        <taxon>Nematoda</taxon>
        <taxon>Enoplea</taxon>
        <taxon>Dorylaimia</taxon>
        <taxon>Trichinellida</taxon>
        <taxon>Trichinellidae</taxon>
        <taxon>Trichinella</taxon>
    </lineage>
</organism>
<gene>
    <name evidence="11" type="primary">Chchd4</name>
    <name evidence="11" type="ORF">T01_9235</name>
</gene>